<dbReference type="Proteomes" id="UP000516428">
    <property type="component" value="Chromosome"/>
</dbReference>
<dbReference type="PRINTS" id="PR00111">
    <property type="entry name" value="ABHYDROLASE"/>
</dbReference>
<dbReference type="PANTHER" id="PTHR43798">
    <property type="entry name" value="MONOACYLGLYCEROL LIPASE"/>
    <property type="match status" value="1"/>
</dbReference>
<proteinExistence type="predicted"/>
<dbReference type="InterPro" id="IPR050266">
    <property type="entry name" value="AB_hydrolase_sf"/>
</dbReference>
<dbReference type="InterPro" id="IPR000073">
    <property type="entry name" value="AB_hydrolase_1"/>
</dbReference>
<feature type="domain" description="AB hydrolase-1" evidence="3">
    <location>
        <begin position="64"/>
        <end position="293"/>
    </location>
</feature>
<dbReference type="SUPFAM" id="SSF53474">
    <property type="entry name" value="alpha/beta-Hydrolases"/>
    <property type="match status" value="1"/>
</dbReference>
<dbReference type="InterPro" id="IPR000639">
    <property type="entry name" value="Epox_hydrolase-like"/>
</dbReference>
<dbReference type="GO" id="GO:0016787">
    <property type="term" value="F:hydrolase activity"/>
    <property type="evidence" value="ECO:0007669"/>
    <property type="project" value="UniProtKB-KW"/>
</dbReference>
<dbReference type="AlphaFoldDB" id="A0A7H1B105"/>
<dbReference type="EMBL" id="CP061281">
    <property type="protein sequence ID" value="QNS02410.1"/>
    <property type="molecule type" value="Genomic_DNA"/>
</dbReference>
<evidence type="ECO:0000256" key="1">
    <source>
        <dbReference type="ARBA" id="ARBA00022801"/>
    </source>
</evidence>
<reference evidence="4 5" key="1">
    <citation type="submission" date="2020-09" db="EMBL/GenBank/DDBJ databases">
        <title>A novel species.</title>
        <authorList>
            <person name="Gao J."/>
        </authorList>
    </citation>
    <scope>NUCLEOTIDE SEQUENCE [LARGE SCALE GENOMIC DNA]</scope>
    <source>
        <strain evidence="4 5">CRXT-Y-14</strain>
    </source>
</reference>
<dbReference type="GO" id="GO:0016020">
    <property type="term" value="C:membrane"/>
    <property type="evidence" value="ECO:0007669"/>
    <property type="project" value="TreeGrafter"/>
</dbReference>
<evidence type="ECO:0000256" key="2">
    <source>
        <dbReference type="SAM" id="MobiDB-lite"/>
    </source>
</evidence>
<gene>
    <name evidence="4" type="ORF">IAG42_01465</name>
</gene>
<sequence>MTPGLPSGLQDDTLVVMNAASDRAAEHASGRPTTPDSERDSGRLRFFGSTDGDLAYLDAGAGDLVVLLHAGFVDHRLFDAQIPALAARHRVIAPDVRGHGFSANATEPFRWADDLAALLRHLDAGPAVLVGLSMGGAIATDTVLEHPDLVRAVVACGAATSEFQYTDPWYQEILAEYARTMAAGDIEGWLAAFLRVVPGAHRRVEDMDPGILRRLREMALHTLSKHSPGEPNLHTPMTDTWSRVPKIDVPVLAVNGSLEPDDLVAAADRLVDTVPDGRSVVIEGAGHYTNLEQPERFNEILLDFLRTL</sequence>
<protein>
    <submittedName>
        <fullName evidence="4">Alpha/beta hydrolase</fullName>
    </submittedName>
</protein>
<evidence type="ECO:0000313" key="4">
    <source>
        <dbReference type="EMBL" id="QNS02410.1"/>
    </source>
</evidence>
<keyword evidence="5" id="KW-1185">Reference proteome</keyword>
<name>A0A7H1B105_9ACTN</name>
<dbReference type="Pfam" id="PF00561">
    <property type="entry name" value="Abhydrolase_1"/>
    <property type="match status" value="1"/>
</dbReference>
<evidence type="ECO:0000313" key="5">
    <source>
        <dbReference type="Proteomes" id="UP000516428"/>
    </source>
</evidence>
<keyword evidence="1 4" id="KW-0378">Hydrolase</keyword>
<dbReference type="KEGG" id="sxn:IAG42_01465"/>
<dbReference type="PANTHER" id="PTHR43798:SF31">
    <property type="entry name" value="AB HYDROLASE SUPERFAMILY PROTEIN YCLE"/>
    <property type="match status" value="1"/>
</dbReference>
<accession>A0A7H1B105</accession>
<dbReference type="Gene3D" id="3.40.50.1820">
    <property type="entry name" value="alpha/beta hydrolase"/>
    <property type="match status" value="1"/>
</dbReference>
<dbReference type="PRINTS" id="PR00412">
    <property type="entry name" value="EPOXHYDRLASE"/>
</dbReference>
<dbReference type="InterPro" id="IPR029058">
    <property type="entry name" value="AB_hydrolase_fold"/>
</dbReference>
<evidence type="ECO:0000259" key="3">
    <source>
        <dbReference type="Pfam" id="PF00561"/>
    </source>
</evidence>
<feature type="region of interest" description="Disordered" evidence="2">
    <location>
        <begin position="22"/>
        <end position="42"/>
    </location>
</feature>
<organism evidence="4 5">
    <name type="scientific">Streptomyces xanthii</name>
    <dbReference type="NCBI Taxonomy" id="2768069"/>
    <lineage>
        <taxon>Bacteria</taxon>
        <taxon>Bacillati</taxon>
        <taxon>Actinomycetota</taxon>
        <taxon>Actinomycetes</taxon>
        <taxon>Kitasatosporales</taxon>
        <taxon>Streptomycetaceae</taxon>
        <taxon>Streptomyces</taxon>
    </lineage>
</organism>